<comment type="caution">
    <text evidence="2">The sequence shown here is derived from an EMBL/GenBank/DDBJ whole genome shotgun (WGS) entry which is preliminary data.</text>
</comment>
<dbReference type="PATRIC" id="fig|345309.4.peg.4106"/>
<feature type="chain" id="PRO_5002462907" description="Secreted protein" evidence="1">
    <location>
        <begin position="26"/>
        <end position="241"/>
    </location>
</feature>
<organism evidence="2 3">
    <name type="scientific">Luteibacter yeojuensis</name>
    <dbReference type="NCBI Taxonomy" id="345309"/>
    <lineage>
        <taxon>Bacteria</taxon>
        <taxon>Pseudomonadati</taxon>
        <taxon>Pseudomonadota</taxon>
        <taxon>Gammaproteobacteria</taxon>
        <taxon>Lysobacterales</taxon>
        <taxon>Rhodanobacteraceae</taxon>
        <taxon>Luteibacter</taxon>
    </lineage>
</organism>
<dbReference type="Proteomes" id="UP000033651">
    <property type="component" value="Unassembled WGS sequence"/>
</dbReference>
<gene>
    <name evidence="2" type="ORF">VI08_20060</name>
</gene>
<reference evidence="2 3" key="1">
    <citation type="submission" date="2015-03" db="EMBL/GenBank/DDBJ databases">
        <title>Draft genome sequence of Luteibacter yeojuensis strain SU11.</title>
        <authorList>
            <person name="Sulaiman J."/>
            <person name="Priya K."/>
            <person name="Chan K.-G."/>
        </authorList>
    </citation>
    <scope>NUCLEOTIDE SEQUENCE [LARGE SCALE GENOMIC DNA]</scope>
    <source>
        <strain evidence="2 3">SU11</strain>
    </source>
</reference>
<keyword evidence="3" id="KW-1185">Reference proteome</keyword>
<evidence type="ECO:0000313" key="3">
    <source>
        <dbReference type="Proteomes" id="UP000033651"/>
    </source>
</evidence>
<accession>A0A0F3K0Y8</accession>
<sequence length="241" mass="25153">MRLRLSCLAVLTAICAVGAPLTTMATEPGPTLGAHVFLGQGEGLGSDPAVTPAMDTAPTGSVLVAFNAGYAANDGWPRDTYDNHWKALGHAQTYTGYERFSVRAFVATAARGGSGHRISIAKPAEPKGELSLPFVEVRGATRVQAFAQNYADGAPVVASKAISVDGPATLLAFWWGDGGVKRMTAVPGDGFTLIDSFVELPDESGVQGAVAWRQVDSAGTYQVHWTAAPVQGAALWIIAIR</sequence>
<evidence type="ECO:0000256" key="1">
    <source>
        <dbReference type="SAM" id="SignalP"/>
    </source>
</evidence>
<proteinExistence type="predicted"/>
<evidence type="ECO:0008006" key="4">
    <source>
        <dbReference type="Google" id="ProtNLM"/>
    </source>
</evidence>
<dbReference type="EMBL" id="JZRB01000085">
    <property type="protein sequence ID" value="KJV24940.1"/>
    <property type="molecule type" value="Genomic_DNA"/>
</dbReference>
<name>A0A0F3K0Y8_9GAMM</name>
<dbReference type="AlphaFoldDB" id="A0A0F3K0Y8"/>
<evidence type="ECO:0000313" key="2">
    <source>
        <dbReference type="EMBL" id="KJV24940.1"/>
    </source>
</evidence>
<keyword evidence="1" id="KW-0732">Signal</keyword>
<protein>
    <recommendedName>
        <fullName evidence="4">Secreted protein</fullName>
    </recommendedName>
</protein>
<feature type="signal peptide" evidence="1">
    <location>
        <begin position="1"/>
        <end position="25"/>
    </location>
</feature>